<evidence type="ECO:0000313" key="3">
    <source>
        <dbReference type="EMBL" id="RXK87038.1"/>
    </source>
</evidence>
<keyword evidence="4" id="KW-1185">Reference proteome</keyword>
<feature type="coiled-coil region" evidence="1">
    <location>
        <begin position="835"/>
        <end position="869"/>
    </location>
</feature>
<comment type="caution">
    <text evidence="3">The sequence shown here is derived from an EMBL/GenBank/DDBJ whole genome shotgun (WGS) entry which is preliminary data.</text>
</comment>
<feature type="coiled-coil region" evidence="1">
    <location>
        <begin position="925"/>
        <end position="952"/>
    </location>
</feature>
<gene>
    <name evidence="3" type="ORF">ESB13_09710</name>
</gene>
<dbReference type="RefSeq" id="WP_129002788.1">
    <property type="nucleotide sequence ID" value="NZ_SDHZ01000001.1"/>
</dbReference>
<dbReference type="EMBL" id="SDHZ01000001">
    <property type="protein sequence ID" value="RXK87038.1"/>
    <property type="molecule type" value="Genomic_DNA"/>
</dbReference>
<dbReference type="OrthoDB" id="9795626at2"/>
<evidence type="ECO:0000256" key="1">
    <source>
        <dbReference type="SAM" id="Coils"/>
    </source>
</evidence>
<dbReference type="AlphaFoldDB" id="A0A4Q1DDJ0"/>
<dbReference type="Pfam" id="PF13558">
    <property type="entry name" value="SbcC_Walker_B"/>
    <property type="match status" value="1"/>
</dbReference>
<sequence length="1244" mass="138352">MRILGIRIKNLASLDGFTEINFTREPLSSAGIFAITGPTGAGKSTILDALCLALYGKTPRYKQGQEAGVDIIDVQGSTINQGDHRGILRDGAGEGFAEVDFIGTDAQTYTATWKVRRARDKADGALQPDTTLLTNKLSGAIFPGKKKETAEEIERLVGLNFEQFTRSVLLAQGDFTAFLKAAKDEKSALLEKLTGTRIYSEISRQIFAHYSQEKRALEDLNLQREGIVTLTAEELQELERQKTTMEQSMALLEKEAETLNQEINWHDRLKLLQTTLSAASAAQEQAMLARQNAASREQLLKLVEQVQPTRSWMEGQQAAEKQLSEKATALQQLHATLHHLQQQQEALSQQLQTANEAAAATIGQQEEALPHLEEAKALDVQIKEKALQVAQVTTEVKTVEETQRQLERQLQIHQQQAEKLHFSITQLQQWKQDNAARQPIAENHGLINAKLADAQVLLDAAQELLPQLEIVQTAITGAQHAKAELEIQLATITQQIQAERPKHTAAAEALAGIPIADVEKGKAAIDTHIEDIIGAEAHWKIISHSQAELDILTQKLAGNKDELQAKVHLLACASEQLLVAAAERDASLRMLEKAKLAAAENVELLRSQLTAEEPCPVCGSKEHPYVTEQPQLNHVLSELKAAHEQHDKAYTTCLQAESGLKQTVNNLEETIDLQEQEVGTKETSLAVQHTTWLAFTIYPQADTISDQQKATWLAQQLQDARAQQKHLQQQIQLHANQKQELNALQQHIHQLEQQHNQNSNALKDTERQLQSLQQQQAQQLARQQDSHQALAVIEESLAPYFVTTGWFTNWQQDAALFLQRISQFADQWKTTTQKLEEDTRQQDILTAKIEAAKNQLQNASADVQKKQAALGGVTQQQEVLTQKRQAIFNGEAAATIEQKLKQAVTAALQAVDKMKADRELLQTSLTRTATQKEQAEKDILLLQQQAEALVQNIQQWLATFNSGNASVLTHQQLGQLLAYDTRWIATERAALRVVENALNAAQSVWQERNTQLQQHQQQRLSERNAEELVTLLNTAKANLQQQVQQKNEIGFQLQLNSSNKQKIGQLLNAIQAQALTAENWAKLNELIGSADGKKFRLIAQEYTLDALLTYANVHLAMLSNRYLLQRIPSTLGLQVVDQYMGNEVRTVYSLSGGESFLASLALALGLASLSGSQMQVESLFIDEGFGSLDPATLNIAMDALERLHDQGRKVGVISHVQEMTERIPIQIKVNKQQSGRSKVEVVNV</sequence>
<name>A0A4Q1DDJ0_9BACT</name>
<feature type="coiled-coil region" evidence="1">
    <location>
        <begin position="228"/>
        <end position="269"/>
    </location>
</feature>
<dbReference type="PANTHER" id="PTHR32114:SF2">
    <property type="entry name" value="ABC TRANSPORTER ABCH.3"/>
    <property type="match status" value="1"/>
</dbReference>
<dbReference type="InterPro" id="IPR038729">
    <property type="entry name" value="Rad50/SbcC_AAA"/>
</dbReference>
<organism evidence="3 4">
    <name type="scientific">Filimonas effusa</name>
    <dbReference type="NCBI Taxonomy" id="2508721"/>
    <lineage>
        <taxon>Bacteria</taxon>
        <taxon>Pseudomonadati</taxon>
        <taxon>Bacteroidota</taxon>
        <taxon>Chitinophagia</taxon>
        <taxon>Chitinophagales</taxon>
        <taxon>Chitinophagaceae</taxon>
        <taxon>Filimonas</taxon>
    </lineage>
</organism>
<dbReference type="SUPFAM" id="SSF52540">
    <property type="entry name" value="P-loop containing nucleoside triphosphate hydrolases"/>
    <property type="match status" value="1"/>
</dbReference>
<accession>A0A4Q1DDJ0</accession>
<feature type="coiled-coil region" evidence="1">
    <location>
        <begin position="330"/>
        <end position="357"/>
    </location>
</feature>
<dbReference type="InterPro" id="IPR027417">
    <property type="entry name" value="P-loop_NTPase"/>
</dbReference>
<dbReference type="GO" id="GO:0016887">
    <property type="term" value="F:ATP hydrolysis activity"/>
    <property type="evidence" value="ECO:0007669"/>
    <property type="project" value="InterPro"/>
</dbReference>
<dbReference type="Proteomes" id="UP000290545">
    <property type="component" value="Unassembled WGS sequence"/>
</dbReference>
<dbReference type="PANTHER" id="PTHR32114">
    <property type="entry name" value="ABC TRANSPORTER ABCH.3"/>
    <property type="match status" value="1"/>
</dbReference>
<feature type="coiled-coil region" evidence="1">
    <location>
        <begin position="657"/>
        <end position="684"/>
    </location>
</feature>
<feature type="domain" description="Rad50/SbcC-type AAA" evidence="2">
    <location>
        <begin position="6"/>
        <end position="256"/>
    </location>
</feature>
<feature type="coiled-coil region" evidence="1">
    <location>
        <begin position="717"/>
        <end position="782"/>
    </location>
</feature>
<protein>
    <recommendedName>
        <fullName evidence="2">Rad50/SbcC-type AAA domain-containing protein</fullName>
    </recommendedName>
</protein>
<feature type="coiled-coil region" evidence="1">
    <location>
        <begin position="389"/>
        <end position="419"/>
    </location>
</feature>
<reference evidence="3 4" key="1">
    <citation type="submission" date="2019-01" db="EMBL/GenBank/DDBJ databases">
        <title>Filimonas sp. strain TTM-71.</title>
        <authorList>
            <person name="Chen W.-M."/>
        </authorList>
    </citation>
    <scope>NUCLEOTIDE SEQUENCE [LARGE SCALE GENOMIC DNA]</scope>
    <source>
        <strain evidence="3 4">TTM-71</strain>
    </source>
</reference>
<evidence type="ECO:0000259" key="2">
    <source>
        <dbReference type="Pfam" id="PF13476"/>
    </source>
</evidence>
<evidence type="ECO:0000313" key="4">
    <source>
        <dbReference type="Proteomes" id="UP000290545"/>
    </source>
</evidence>
<dbReference type="Gene3D" id="3.40.50.300">
    <property type="entry name" value="P-loop containing nucleotide triphosphate hydrolases"/>
    <property type="match status" value="2"/>
</dbReference>
<keyword evidence="1" id="KW-0175">Coiled coil</keyword>
<dbReference type="GO" id="GO:0006302">
    <property type="term" value="P:double-strand break repair"/>
    <property type="evidence" value="ECO:0007669"/>
    <property type="project" value="InterPro"/>
</dbReference>
<proteinExistence type="predicted"/>
<dbReference type="Pfam" id="PF13476">
    <property type="entry name" value="AAA_23"/>
    <property type="match status" value="1"/>
</dbReference>